<reference evidence="2 3" key="1">
    <citation type="submission" date="2019-09" db="EMBL/GenBank/DDBJ databases">
        <authorList>
            <person name="Chandra G."/>
            <person name="Truman W A."/>
        </authorList>
    </citation>
    <scope>NUCLEOTIDE SEQUENCE [LARGE SCALE GENOMIC DNA]</scope>
    <source>
        <strain evidence="2">PS880</strain>
    </source>
</reference>
<organism evidence="2 3">
    <name type="scientific">Pseudomonas fluorescens</name>
    <dbReference type="NCBI Taxonomy" id="294"/>
    <lineage>
        <taxon>Bacteria</taxon>
        <taxon>Pseudomonadati</taxon>
        <taxon>Pseudomonadota</taxon>
        <taxon>Gammaproteobacteria</taxon>
        <taxon>Pseudomonadales</taxon>
        <taxon>Pseudomonadaceae</taxon>
        <taxon>Pseudomonas</taxon>
    </lineage>
</organism>
<keyword evidence="1" id="KW-0732">Signal</keyword>
<name>A0A5E7N4C9_PSEFL</name>
<gene>
    <name evidence="2" type="ORF">PS880_04348</name>
</gene>
<dbReference type="EMBL" id="CABVIH010000023">
    <property type="protein sequence ID" value="VVP31193.1"/>
    <property type="molecule type" value="Genomic_DNA"/>
</dbReference>
<feature type="signal peptide" evidence="1">
    <location>
        <begin position="1"/>
        <end position="18"/>
    </location>
</feature>
<protein>
    <submittedName>
        <fullName evidence="2">Uncharacterized protein</fullName>
    </submittedName>
</protein>
<evidence type="ECO:0000313" key="3">
    <source>
        <dbReference type="Proteomes" id="UP000375525"/>
    </source>
</evidence>
<dbReference type="AlphaFoldDB" id="A0A5E7N4C9"/>
<sequence length="172" mass="19632" precursor="true">MRKALVIFLAAACLSAVAYFKFSTSISSGDYSACELAAKYGMSSANEITENCKEFDRLSPSADSVMECSFFGKVTSTPEELNYNDKAFIQFTFYVDAATNNGRADYDCAWRYSKQEIYVRFDKTFWIDIQNISKKDALYLNFISKSIPELPVTEIFTIIHIDNILYYFESLL</sequence>
<evidence type="ECO:0000256" key="1">
    <source>
        <dbReference type="SAM" id="SignalP"/>
    </source>
</evidence>
<accession>A0A5E7N4C9</accession>
<dbReference type="Proteomes" id="UP000375525">
    <property type="component" value="Unassembled WGS sequence"/>
</dbReference>
<proteinExistence type="predicted"/>
<dbReference type="RefSeq" id="WP_150781408.1">
    <property type="nucleotide sequence ID" value="NZ_CABVIH010000023.1"/>
</dbReference>
<evidence type="ECO:0000313" key="2">
    <source>
        <dbReference type="EMBL" id="VVP31193.1"/>
    </source>
</evidence>
<feature type="chain" id="PRO_5022895104" evidence="1">
    <location>
        <begin position="19"/>
        <end position="172"/>
    </location>
</feature>